<organism evidence="2 3">
    <name type="scientific">Hymenobacter terrestris</name>
    <dbReference type="NCBI Taxonomy" id="2748310"/>
    <lineage>
        <taxon>Bacteria</taxon>
        <taxon>Pseudomonadati</taxon>
        <taxon>Bacteroidota</taxon>
        <taxon>Cytophagia</taxon>
        <taxon>Cytophagales</taxon>
        <taxon>Hymenobacteraceae</taxon>
        <taxon>Hymenobacter</taxon>
    </lineage>
</organism>
<dbReference type="InterPro" id="IPR001173">
    <property type="entry name" value="Glyco_trans_2-like"/>
</dbReference>
<comment type="caution">
    <text evidence="2">The sequence shown here is derived from an EMBL/GenBank/DDBJ whole genome shotgun (WGS) entry which is preliminary data.</text>
</comment>
<sequence>MLEEYQQRYSEKIRLLLPADNIGVMANLMAVINACQGPYVALLEEDDCWTYPQKLQRQVDFLDANPEISLCIHDAELFWDDQHEPAYPHSQVKTQLQNGEAEFTHADIVRDGWFISTASIVFRRSSLPFLPNWLLNIFSGDYSLHLLISAAGKVKYLPTIMSGYRQHAGGISQQKYNPALVTRKISENGSYRQHFDQ</sequence>
<feature type="domain" description="Glycosyltransferase 2-like" evidence="1">
    <location>
        <begin position="1"/>
        <end position="72"/>
    </location>
</feature>
<gene>
    <name evidence="2" type="ORF">HW556_13630</name>
</gene>
<evidence type="ECO:0000259" key="1">
    <source>
        <dbReference type="Pfam" id="PF00535"/>
    </source>
</evidence>
<name>A0ABX2Q4Q5_9BACT</name>
<dbReference type="Pfam" id="PF00535">
    <property type="entry name" value="Glycos_transf_2"/>
    <property type="match status" value="1"/>
</dbReference>
<keyword evidence="3" id="KW-1185">Reference proteome</keyword>
<evidence type="ECO:0000313" key="2">
    <source>
        <dbReference type="EMBL" id="NVO85924.1"/>
    </source>
</evidence>
<dbReference type="InterPro" id="IPR029044">
    <property type="entry name" value="Nucleotide-diphossugar_trans"/>
</dbReference>
<protein>
    <submittedName>
        <fullName evidence="2">Glycosyltransferase</fullName>
    </submittedName>
</protein>
<accession>A0ABX2Q4Q5</accession>
<dbReference type="Gene3D" id="3.90.550.10">
    <property type="entry name" value="Spore Coat Polysaccharide Biosynthesis Protein SpsA, Chain A"/>
    <property type="match status" value="1"/>
</dbReference>
<proteinExistence type="predicted"/>
<dbReference type="EMBL" id="JABKAV010000047">
    <property type="protein sequence ID" value="NVO85924.1"/>
    <property type="molecule type" value="Genomic_DNA"/>
</dbReference>
<evidence type="ECO:0000313" key="3">
    <source>
        <dbReference type="Proteomes" id="UP000626554"/>
    </source>
</evidence>
<reference evidence="2 3" key="1">
    <citation type="submission" date="2020-05" db="EMBL/GenBank/DDBJ databases">
        <title>Hymenobacter terrestris sp. nov. and Hymenobacter lapidiphilus sp. nov., isolated from regoliths in Antarctica.</title>
        <authorList>
            <person name="Sedlacek I."/>
            <person name="Pantucek R."/>
            <person name="Zeman M."/>
            <person name="Holochova P."/>
            <person name="Kralova S."/>
            <person name="Stankova E."/>
            <person name="Sedo O."/>
            <person name="Micenkova L."/>
            <person name="Svec P."/>
            <person name="Gupta V."/>
            <person name="Sood U."/>
            <person name="Korpole U.S."/>
            <person name="Lal R."/>
        </authorList>
    </citation>
    <scope>NUCLEOTIDE SEQUENCE [LARGE SCALE GENOMIC DNA]</scope>
    <source>
        <strain evidence="2 3">P5252</strain>
    </source>
</reference>
<dbReference type="Proteomes" id="UP000626554">
    <property type="component" value="Unassembled WGS sequence"/>
</dbReference>
<dbReference type="SUPFAM" id="SSF53448">
    <property type="entry name" value="Nucleotide-diphospho-sugar transferases"/>
    <property type="match status" value="1"/>
</dbReference>